<dbReference type="InterPro" id="IPR006073">
    <property type="entry name" value="GTP-bd"/>
</dbReference>
<dbReference type="NCBIfam" id="TIGR03596">
    <property type="entry name" value="GTPase_YlqF"/>
    <property type="match status" value="1"/>
</dbReference>
<dbReference type="CDD" id="cd01856">
    <property type="entry name" value="YlqF"/>
    <property type="match status" value="1"/>
</dbReference>
<comment type="caution">
    <text evidence="10">The sequence shown here is derived from an EMBL/GenBank/DDBJ whole genome shotgun (WGS) entry which is preliminary data.</text>
</comment>
<dbReference type="GO" id="GO:0003924">
    <property type="term" value="F:GTPase activity"/>
    <property type="evidence" value="ECO:0007669"/>
    <property type="project" value="TreeGrafter"/>
</dbReference>
<keyword evidence="4" id="KW-0547">Nucleotide-binding</keyword>
<evidence type="ECO:0000256" key="2">
    <source>
        <dbReference type="ARBA" id="ARBA00014898"/>
    </source>
</evidence>
<dbReference type="GO" id="GO:0006412">
    <property type="term" value="P:translation"/>
    <property type="evidence" value="ECO:0007669"/>
    <property type="project" value="TreeGrafter"/>
</dbReference>
<keyword evidence="3" id="KW-0963">Cytoplasm</keyword>
<evidence type="ECO:0000256" key="7">
    <source>
        <dbReference type="ARBA" id="ARBA00023134"/>
    </source>
</evidence>
<evidence type="ECO:0000256" key="8">
    <source>
        <dbReference type="SAM" id="MobiDB-lite"/>
    </source>
</evidence>
<dbReference type="GO" id="GO:0003723">
    <property type="term" value="F:RNA binding"/>
    <property type="evidence" value="ECO:0007669"/>
    <property type="project" value="UniProtKB-KW"/>
</dbReference>
<comment type="subcellular location">
    <subcellularLocation>
        <location evidence="1">Cytoplasm</location>
    </subcellularLocation>
</comment>
<organism evidence="10 11">
    <name type="scientific">Paraglaciecola chathamensis S18K6</name>
    <dbReference type="NCBI Taxonomy" id="1127672"/>
    <lineage>
        <taxon>Bacteria</taxon>
        <taxon>Pseudomonadati</taxon>
        <taxon>Pseudomonadota</taxon>
        <taxon>Gammaproteobacteria</taxon>
        <taxon>Alteromonadales</taxon>
        <taxon>Alteromonadaceae</taxon>
        <taxon>Paraglaciecola</taxon>
    </lineage>
</organism>
<accession>A0AAV3UUA7</accession>
<evidence type="ECO:0000256" key="3">
    <source>
        <dbReference type="ARBA" id="ARBA00022490"/>
    </source>
</evidence>
<dbReference type="InterPro" id="IPR023179">
    <property type="entry name" value="GTP-bd_ortho_bundle_sf"/>
</dbReference>
<keyword evidence="7" id="KW-0342">GTP-binding</keyword>
<dbReference type="GO" id="GO:0005525">
    <property type="term" value="F:GTP binding"/>
    <property type="evidence" value="ECO:0007669"/>
    <property type="project" value="UniProtKB-KW"/>
</dbReference>
<dbReference type="EMBL" id="BAEM01000007">
    <property type="protein sequence ID" value="GAC08574.1"/>
    <property type="molecule type" value="Genomic_DNA"/>
</dbReference>
<dbReference type="PANTHER" id="PTHR45782:SF4">
    <property type="entry name" value="MITOCHONDRIAL RIBOSOME-ASSOCIATED GTPASE 1"/>
    <property type="match status" value="1"/>
</dbReference>
<dbReference type="InterPro" id="IPR030378">
    <property type="entry name" value="G_CP_dom"/>
</dbReference>
<feature type="region of interest" description="Disordered" evidence="8">
    <location>
        <begin position="317"/>
        <end position="353"/>
    </location>
</feature>
<evidence type="ECO:0000259" key="9">
    <source>
        <dbReference type="PROSITE" id="PS51721"/>
    </source>
</evidence>
<dbReference type="Gene3D" id="1.10.1580.10">
    <property type="match status" value="1"/>
</dbReference>
<name>A0AAV3UUA7_9ALTE</name>
<dbReference type="Gene3D" id="3.40.50.300">
    <property type="entry name" value="P-loop containing nucleotide triphosphate hydrolases"/>
    <property type="match status" value="1"/>
</dbReference>
<dbReference type="GO" id="GO:0005737">
    <property type="term" value="C:cytoplasm"/>
    <property type="evidence" value="ECO:0007669"/>
    <property type="project" value="UniProtKB-SubCell"/>
</dbReference>
<keyword evidence="6" id="KW-0694">RNA-binding</keyword>
<dbReference type="PROSITE" id="PS51721">
    <property type="entry name" value="G_CP"/>
    <property type="match status" value="1"/>
</dbReference>
<gene>
    <name evidence="10" type="primary">rbgA</name>
    <name evidence="10" type="ORF">GCHA_0611</name>
</gene>
<dbReference type="InterPro" id="IPR027417">
    <property type="entry name" value="P-loop_NTPase"/>
</dbReference>
<protein>
    <recommendedName>
        <fullName evidence="2">Ribosome biogenesis GTPase A</fullName>
    </recommendedName>
</protein>
<dbReference type="FunFam" id="1.10.1580.10:FF:000003">
    <property type="entry name" value="Ribosome biogenesis GTPase A"/>
    <property type="match status" value="1"/>
</dbReference>
<sequence length="353" mass="39905">MLIRLTYNGAFENAKEQGYMSIHWYPGHMHKAQKEIKELLPQVDLLIEVLDARIPYSSENPAIAAIRGDTPCIKVLSKSDLADPEVTAMWQAHLEQERGVKTFTSTTEQPQKMKQIIDLCRKMLPEKDASIKTINTMICGIPNVGKSTLINILAERIIAKTGNEPAVTKAQQRINLGSGIILFDTPGILWPKVENPQSSYRLATTGAIKDTAMEYDDVGFFAADYFIKAYPDLLKERYKLDHIPDTEIAFLEMAAAQRGALRAGGRVNLHKICEVLVNEFRSGKLGRISLETPEMVLKEEAEMAEAELKKAEEKALRKERFKTGSATRDKKAQKEHRIERVQRRSKEKQARKK</sequence>
<dbReference type="SUPFAM" id="SSF52540">
    <property type="entry name" value="P-loop containing nucleoside triphosphate hydrolases"/>
    <property type="match status" value="1"/>
</dbReference>
<dbReference type="FunFam" id="3.40.50.300:FF:000590">
    <property type="entry name" value="Ribosome biogenesis GTPase A"/>
    <property type="match status" value="1"/>
</dbReference>
<reference evidence="10 11" key="1">
    <citation type="journal article" date="2017" name="Antonie Van Leeuwenhoek">
        <title>Rhizobium rhizosphaerae sp. nov., a novel species isolated from rice rhizosphere.</title>
        <authorList>
            <person name="Zhao J.J."/>
            <person name="Zhang J."/>
            <person name="Zhang R.J."/>
            <person name="Zhang C.W."/>
            <person name="Yin H.Q."/>
            <person name="Zhang X.X."/>
        </authorList>
    </citation>
    <scope>NUCLEOTIDE SEQUENCE [LARGE SCALE GENOMIC DNA]</scope>
    <source>
        <strain evidence="10 11">S18K6</strain>
    </source>
</reference>
<evidence type="ECO:0000313" key="11">
    <source>
        <dbReference type="Proteomes" id="UP000006320"/>
    </source>
</evidence>
<evidence type="ECO:0000256" key="5">
    <source>
        <dbReference type="ARBA" id="ARBA00022801"/>
    </source>
</evidence>
<evidence type="ECO:0000256" key="1">
    <source>
        <dbReference type="ARBA" id="ARBA00004496"/>
    </source>
</evidence>
<evidence type="ECO:0000313" key="10">
    <source>
        <dbReference type="EMBL" id="GAC08574.1"/>
    </source>
</evidence>
<feature type="domain" description="CP-type G" evidence="9">
    <location>
        <begin position="30"/>
        <end position="191"/>
    </location>
</feature>
<proteinExistence type="predicted"/>
<dbReference type="Proteomes" id="UP000006320">
    <property type="component" value="Unassembled WGS sequence"/>
</dbReference>
<dbReference type="InterPro" id="IPR019991">
    <property type="entry name" value="GTP-bd_ribosome_bgen"/>
</dbReference>
<dbReference type="AlphaFoldDB" id="A0AAV3UUA7"/>
<dbReference type="Pfam" id="PF01926">
    <property type="entry name" value="MMR_HSR1"/>
    <property type="match status" value="1"/>
</dbReference>
<evidence type="ECO:0000256" key="6">
    <source>
        <dbReference type="ARBA" id="ARBA00022884"/>
    </source>
</evidence>
<keyword evidence="5" id="KW-0378">Hydrolase</keyword>
<evidence type="ECO:0000256" key="4">
    <source>
        <dbReference type="ARBA" id="ARBA00022741"/>
    </source>
</evidence>
<dbReference type="PANTHER" id="PTHR45782">
    <property type="entry name" value="MITOCHONDRIAL RIBOSOME-ASSOCIATED GTPASE 1"/>
    <property type="match status" value="1"/>
</dbReference>